<dbReference type="Proteomes" id="UP001497444">
    <property type="component" value="Chromosome 17"/>
</dbReference>
<reference evidence="3" key="1">
    <citation type="submission" date="2024-02" db="EMBL/GenBank/DDBJ databases">
        <authorList>
            <consortium name="ELIXIR-Norway"/>
            <consortium name="Elixir Norway"/>
        </authorList>
    </citation>
    <scope>NUCLEOTIDE SEQUENCE</scope>
</reference>
<sequence>MGMGGSFAAVAQQQQQQQQPLIRLPPQQMNTYMELGNRRVEYPNQGAAAFGIGGGGGAFQGVPAHGTTIPSLSSGQGFYTVESLQGASMLPTPGIPAPSLQNNRGGGGGLGMVGVGPPALPKPYSALHLNAPPLQQYSAAEKNEDGIGRGGALLPKPYSALHSNARSLYGVERKEDGVGRTAPLPKPYSAMHLNTRTQYGAAAEQVEDRSYMDMDMDRERQRYNGHAVVYSERPGPPHPPLLFPNSPGFTFGWPAEREQAAVVLERPKGRDFGRDREKGRKRDVHATERFQGRGSVIRRQPTIPGPPPPPLAARNVVPMKFKPKKKPVIVLGPGGTGWCELCELECKTANMLQQHLVGKRHRRNALKRESEADLGSQNANNGLKPNASGSSENASGLGKHIATEPPEDDTVLKKQRIVDDPPDLSTDAVLEQCEQASDVVWKSSDISSMEPLLAPEQCEQASDVVCKSSDIRPTEPLLAPEQCKQASDAGCKSSDVSTTELLAPEQCEQASDAVCKSSNISTTEPVLAPEQCERASHAVCKFLDISTTEPLLAPEQCEQASHAVCKFSDISPTEPVLAPEECVQSSDVVYKSPAVNMTEPLLALAKSSNGIDYAGTTSNGVDDEGGGDVGAILNGDVDGCTTSTTTVEIVAKPGRKKEDIYKTMPPEDLVHIEIGEAVKLLEVSIENRGGCCNKGGHKNLKVSKGMELSIVMTAEFHNLKTYGQSNLNLDFFQGTTKAPGISSSSK</sequence>
<accession>A0ABP0WFD4</accession>
<feature type="region of interest" description="Disordered" evidence="1">
    <location>
        <begin position="289"/>
        <end position="314"/>
    </location>
</feature>
<evidence type="ECO:0000313" key="4">
    <source>
        <dbReference type="Proteomes" id="UP001497444"/>
    </source>
</evidence>
<protein>
    <recommendedName>
        <fullName evidence="2">U1-type domain-containing protein</fullName>
    </recommendedName>
</protein>
<gene>
    <name evidence="3" type="ORF">CSSPJE1EN1_LOCUS10590</name>
</gene>
<dbReference type="InterPro" id="IPR013087">
    <property type="entry name" value="Znf_C2H2_type"/>
</dbReference>
<feature type="domain" description="U1-type" evidence="2">
    <location>
        <begin position="334"/>
        <end position="368"/>
    </location>
</feature>
<feature type="region of interest" description="Disordered" evidence="1">
    <location>
        <begin position="356"/>
        <end position="410"/>
    </location>
</feature>
<keyword evidence="4" id="KW-1185">Reference proteome</keyword>
<evidence type="ECO:0000313" key="3">
    <source>
        <dbReference type="EMBL" id="CAK9265112.1"/>
    </source>
</evidence>
<proteinExistence type="predicted"/>
<dbReference type="InterPro" id="IPR003604">
    <property type="entry name" value="Matrin/U1-like-C_Znf_C2H2"/>
</dbReference>
<dbReference type="SMART" id="SM00451">
    <property type="entry name" value="ZnF_U1"/>
    <property type="match status" value="1"/>
</dbReference>
<dbReference type="EMBL" id="OZ020112">
    <property type="protein sequence ID" value="CAK9265112.1"/>
    <property type="molecule type" value="Genomic_DNA"/>
</dbReference>
<dbReference type="InterPro" id="IPR036236">
    <property type="entry name" value="Znf_C2H2_sf"/>
</dbReference>
<organism evidence="3 4">
    <name type="scientific">Sphagnum jensenii</name>
    <dbReference type="NCBI Taxonomy" id="128206"/>
    <lineage>
        <taxon>Eukaryota</taxon>
        <taxon>Viridiplantae</taxon>
        <taxon>Streptophyta</taxon>
        <taxon>Embryophyta</taxon>
        <taxon>Bryophyta</taxon>
        <taxon>Sphagnophytina</taxon>
        <taxon>Sphagnopsida</taxon>
        <taxon>Sphagnales</taxon>
        <taxon>Sphagnaceae</taxon>
        <taxon>Sphagnum</taxon>
    </lineage>
</organism>
<evidence type="ECO:0000256" key="1">
    <source>
        <dbReference type="SAM" id="MobiDB-lite"/>
    </source>
</evidence>
<evidence type="ECO:0000259" key="2">
    <source>
        <dbReference type="SMART" id="SM00451"/>
    </source>
</evidence>
<feature type="compositionally biased region" description="Polar residues" evidence="1">
    <location>
        <begin position="375"/>
        <end position="394"/>
    </location>
</feature>
<dbReference type="Gene3D" id="3.30.160.60">
    <property type="entry name" value="Classic Zinc Finger"/>
    <property type="match status" value="1"/>
</dbReference>
<name>A0ABP0WFD4_9BRYO</name>
<dbReference type="Pfam" id="PF12874">
    <property type="entry name" value="zf-met"/>
    <property type="match status" value="1"/>
</dbReference>
<dbReference type="SUPFAM" id="SSF57667">
    <property type="entry name" value="beta-beta-alpha zinc fingers"/>
    <property type="match status" value="1"/>
</dbReference>